<accession>A0ABN4EIL2</accession>
<keyword evidence="2" id="KW-1185">Reference proteome</keyword>
<reference evidence="1 2" key="1">
    <citation type="journal article" date="2015" name="Genome Announc.">
        <title>Genome Sequence of Corynebacterium ulcerans Strain FRC11.</title>
        <authorList>
            <person name="Benevides Lde J."/>
            <person name="Viana M.V."/>
            <person name="Mariano D.C."/>
            <person name="Rocha Fde S."/>
            <person name="Bagano P.C."/>
            <person name="Folador E.L."/>
            <person name="Pereira F.L."/>
            <person name="Dorella F.A."/>
            <person name="Leal C.A."/>
            <person name="Carvalho A.F."/>
            <person name="Soares Sde C."/>
            <person name="Carneiro A."/>
            <person name="Ramos R."/>
            <person name="Badell-Ocando E."/>
            <person name="Guiso N."/>
            <person name="Silva A."/>
            <person name="Figueiredo H."/>
            <person name="Azevedo V."/>
            <person name="Guimaraes L.C."/>
        </authorList>
    </citation>
    <scope>NUCLEOTIDE SEQUENCE [LARGE SCALE GENOMIC DNA]</scope>
    <source>
        <strain evidence="2">FRC0011</strain>
    </source>
</reference>
<dbReference type="Proteomes" id="UP000029910">
    <property type="component" value="Chromosome"/>
</dbReference>
<protein>
    <submittedName>
        <fullName evidence="1">Uncharacterized protein</fullName>
    </submittedName>
</protein>
<proteinExistence type="predicted"/>
<evidence type="ECO:0000313" key="2">
    <source>
        <dbReference type="Proteomes" id="UP000029910"/>
    </source>
</evidence>
<dbReference type="EMBL" id="CP009622">
    <property type="protein sequence ID" value="AIU33495.1"/>
    <property type="molecule type" value="Genomic_DNA"/>
</dbReference>
<organism evidence="1 2">
    <name type="scientific">Corynebacterium ramonii</name>
    <dbReference type="NCBI Taxonomy" id="3026968"/>
    <lineage>
        <taxon>Bacteria</taxon>
        <taxon>Bacillati</taxon>
        <taxon>Actinomycetota</taxon>
        <taxon>Actinomycetes</taxon>
        <taxon>Mycobacteriales</taxon>
        <taxon>Corynebacteriaceae</taxon>
        <taxon>Corynebacterium</taxon>
    </lineage>
</organism>
<name>A0ABN4EIL2_9CORY</name>
<evidence type="ECO:0000313" key="1">
    <source>
        <dbReference type="EMBL" id="AIU33495.1"/>
    </source>
</evidence>
<sequence length="56" mass="6070">MGSLETFLLNVGADRDLIDFFQGKGTGLRSRAINLIASFSARDSPVPEHSSRPYSA</sequence>
<gene>
    <name evidence="1" type="ORF">CulFRC11_1946</name>
</gene>